<reference evidence="2" key="1">
    <citation type="submission" date="2025-08" db="UniProtKB">
        <authorList>
            <consortium name="RefSeq"/>
        </authorList>
    </citation>
    <scope>IDENTIFICATION</scope>
    <source>
        <tissue evidence="2">Whole sample</tissue>
    </source>
</reference>
<dbReference type="CDD" id="cd00037">
    <property type="entry name" value="CLECT"/>
    <property type="match status" value="1"/>
</dbReference>
<dbReference type="GeneID" id="111117859"/>
<dbReference type="InterPro" id="IPR016187">
    <property type="entry name" value="CTDL_fold"/>
</dbReference>
<dbReference type="RefSeq" id="XP_022312794.1">
    <property type="nucleotide sequence ID" value="XM_022457086.1"/>
</dbReference>
<protein>
    <submittedName>
        <fullName evidence="2">Uncharacterized protein LOC111117859</fullName>
    </submittedName>
</protein>
<keyword evidence="1" id="KW-1185">Reference proteome</keyword>
<name>A0A8B8CCC3_CRAVI</name>
<dbReference type="AlphaFoldDB" id="A0A8B8CCC3"/>
<sequence length="216" mass="23404">MKPNAGSGDNINKYQIIFLLTSSLVFNVTAVSTNNRILFGTLLAGSALATSLYGDFTFSELELTLLTTAVLMLTFPRSRPSESAVKSCTTPGYTADPLLGCYRIYPPGKPLSHADAEKLCASDGGRLVLLNSEAETLAFREKMKEIDNTLGFAYIQGTRTGKDAPWTDDSGNPLPYQPASVLYSEVPDRTKLMIFSGGFSATTVTEMERAFVLCEI</sequence>
<dbReference type="InterPro" id="IPR016186">
    <property type="entry name" value="C-type_lectin-like/link_sf"/>
</dbReference>
<dbReference type="Proteomes" id="UP000694844">
    <property type="component" value="Chromosome 10"/>
</dbReference>
<dbReference type="Gene3D" id="3.10.100.10">
    <property type="entry name" value="Mannose-Binding Protein A, subunit A"/>
    <property type="match status" value="1"/>
</dbReference>
<organism evidence="1 2">
    <name type="scientific">Crassostrea virginica</name>
    <name type="common">Eastern oyster</name>
    <dbReference type="NCBI Taxonomy" id="6565"/>
    <lineage>
        <taxon>Eukaryota</taxon>
        <taxon>Metazoa</taxon>
        <taxon>Spiralia</taxon>
        <taxon>Lophotrochozoa</taxon>
        <taxon>Mollusca</taxon>
        <taxon>Bivalvia</taxon>
        <taxon>Autobranchia</taxon>
        <taxon>Pteriomorphia</taxon>
        <taxon>Ostreida</taxon>
        <taxon>Ostreoidea</taxon>
        <taxon>Ostreidae</taxon>
        <taxon>Crassostrea</taxon>
    </lineage>
</organism>
<dbReference type="OrthoDB" id="7357196at2759"/>
<gene>
    <name evidence="2" type="primary">LOC111117859</name>
</gene>
<accession>A0A8B8CCC3</accession>
<dbReference type="KEGG" id="cvn:111117859"/>
<evidence type="ECO:0000313" key="2">
    <source>
        <dbReference type="RefSeq" id="XP_022312794.1"/>
    </source>
</evidence>
<proteinExistence type="predicted"/>
<evidence type="ECO:0000313" key="1">
    <source>
        <dbReference type="Proteomes" id="UP000694844"/>
    </source>
</evidence>
<dbReference type="SUPFAM" id="SSF56436">
    <property type="entry name" value="C-type lectin-like"/>
    <property type="match status" value="1"/>
</dbReference>